<keyword evidence="2 5" id="KW-0812">Transmembrane</keyword>
<keyword evidence="3 5" id="KW-1133">Transmembrane helix</keyword>
<dbReference type="InterPro" id="IPR020846">
    <property type="entry name" value="MFS_dom"/>
</dbReference>
<feature type="transmembrane region" description="Helical" evidence="5">
    <location>
        <begin position="53"/>
        <end position="74"/>
    </location>
</feature>
<evidence type="ECO:0000256" key="3">
    <source>
        <dbReference type="ARBA" id="ARBA00022989"/>
    </source>
</evidence>
<proteinExistence type="predicted"/>
<dbReference type="EMBL" id="QKNV01000177">
    <property type="protein sequence ID" value="PZA20478.1"/>
    <property type="molecule type" value="Genomic_DNA"/>
</dbReference>
<feature type="non-terminal residue" evidence="7">
    <location>
        <position position="176"/>
    </location>
</feature>
<dbReference type="PANTHER" id="PTHR23523">
    <property type="match status" value="1"/>
</dbReference>
<feature type="transmembrane region" description="Helical" evidence="5">
    <location>
        <begin position="109"/>
        <end position="132"/>
    </location>
</feature>
<evidence type="ECO:0000313" key="7">
    <source>
        <dbReference type="EMBL" id="PZA20478.1"/>
    </source>
</evidence>
<dbReference type="AlphaFoldDB" id="A0A323VKZ2"/>
<evidence type="ECO:0000256" key="4">
    <source>
        <dbReference type="ARBA" id="ARBA00023136"/>
    </source>
</evidence>
<reference evidence="7 8" key="1">
    <citation type="submission" date="2018-06" db="EMBL/GenBank/DDBJ databases">
        <title>Draft genome sequence of Modestobacter versicolor CP153-2.</title>
        <authorList>
            <person name="Gundlapally S.R."/>
        </authorList>
    </citation>
    <scope>NUCLEOTIDE SEQUENCE [LARGE SCALE GENOMIC DNA]</scope>
    <source>
        <strain evidence="7 8">CP153-2</strain>
    </source>
</reference>
<dbReference type="GO" id="GO:0005886">
    <property type="term" value="C:plasma membrane"/>
    <property type="evidence" value="ECO:0007669"/>
    <property type="project" value="UniProtKB-SubCell"/>
</dbReference>
<protein>
    <submittedName>
        <fullName evidence="7">MFS transporter</fullName>
    </submittedName>
</protein>
<accession>A0A323VKZ2</accession>
<comment type="caution">
    <text evidence="7">The sequence shown here is derived from an EMBL/GenBank/DDBJ whole genome shotgun (WGS) entry which is preliminary data.</text>
</comment>
<evidence type="ECO:0000256" key="2">
    <source>
        <dbReference type="ARBA" id="ARBA00022692"/>
    </source>
</evidence>
<dbReference type="Gene3D" id="1.20.1250.20">
    <property type="entry name" value="MFS general substrate transporter like domains"/>
    <property type="match status" value="1"/>
</dbReference>
<dbReference type="InterPro" id="IPR036259">
    <property type="entry name" value="MFS_trans_sf"/>
</dbReference>
<evidence type="ECO:0000259" key="6">
    <source>
        <dbReference type="PROSITE" id="PS50850"/>
    </source>
</evidence>
<dbReference type="OrthoDB" id="5317164at2"/>
<gene>
    <name evidence="7" type="ORF">DMO24_15215</name>
</gene>
<feature type="transmembrane region" description="Helical" evidence="5">
    <location>
        <begin position="86"/>
        <end position="103"/>
    </location>
</feature>
<evidence type="ECO:0000313" key="8">
    <source>
        <dbReference type="Proteomes" id="UP000247602"/>
    </source>
</evidence>
<organism evidence="7 8">
    <name type="scientific">Modestobacter versicolor</name>
    <dbReference type="NCBI Taxonomy" id="429133"/>
    <lineage>
        <taxon>Bacteria</taxon>
        <taxon>Bacillati</taxon>
        <taxon>Actinomycetota</taxon>
        <taxon>Actinomycetes</taxon>
        <taxon>Geodermatophilales</taxon>
        <taxon>Geodermatophilaceae</taxon>
        <taxon>Modestobacter</taxon>
    </lineage>
</organism>
<comment type="subcellular location">
    <subcellularLocation>
        <location evidence="1">Cell membrane</location>
        <topology evidence="1">Multi-pass membrane protein</topology>
    </subcellularLocation>
</comment>
<evidence type="ECO:0000256" key="5">
    <source>
        <dbReference type="SAM" id="Phobius"/>
    </source>
</evidence>
<dbReference type="InterPro" id="IPR052524">
    <property type="entry name" value="MFS_Cyanate_Porter"/>
</dbReference>
<keyword evidence="8" id="KW-1185">Reference proteome</keyword>
<dbReference type="SUPFAM" id="SSF103473">
    <property type="entry name" value="MFS general substrate transporter"/>
    <property type="match status" value="1"/>
</dbReference>
<dbReference type="GO" id="GO:0022857">
    <property type="term" value="F:transmembrane transporter activity"/>
    <property type="evidence" value="ECO:0007669"/>
    <property type="project" value="InterPro"/>
</dbReference>
<dbReference type="PANTHER" id="PTHR23523:SF2">
    <property type="entry name" value="2-NITROIMIDAZOLE TRANSPORTER"/>
    <property type="match status" value="1"/>
</dbReference>
<feature type="domain" description="Major facilitator superfamily (MFS) profile" evidence="6">
    <location>
        <begin position="16"/>
        <end position="176"/>
    </location>
</feature>
<name>A0A323VKZ2_9ACTN</name>
<keyword evidence="4 5" id="KW-0472">Membrane</keyword>
<sequence length="176" mass="17317">MTSTLSQPLDRTSRGAGRLLLAAVLLTALDLRTAVTSIGPVLSELRAGTGASAQLLGQLTALPLVCFAVVGSAAPATARRLGSYRTLAAAMALMAAGLLLRAVSDAPGTLLACTALALVGGAVGNVLLPVLVKEHFADRVGSLTAAYSTALAVGATLAAGTTVPLAEWAGRGSAAG</sequence>
<dbReference type="Proteomes" id="UP000247602">
    <property type="component" value="Unassembled WGS sequence"/>
</dbReference>
<dbReference type="PROSITE" id="PS50850">
    <property type="entry name" value="MFS"/>
    <property type="match status" value="1"/>
</dbReference>
<feature type="transmembrane region" description="Helical" evidence="5">
    <location>
        <begin position="144"/>
        <end position="166"/>
    </location>
</feature>
<evidence type="ECO:0000256" key="1">
    <source>
        <dbReference type="ARBA" id="ARBA00004651"/>
    </source>
</evidence>